<dbReference type="Pfam" id="PF01627">
    <property type="entry name" value="Hpt"/>
    <property type="match status" value="1"/>
</dbReference>
<accession>A0A1W2AZ30</accession>
<dbReference type="InterPro" id="IPR001789">
    <property type="entry name" value="Sig_transdc_resp-reg_receiver"/>
</dbReference>
<dbReference type="CDD" id="cd17546">
    <property type="entry name" value="REC_hyHK_CKI1_RcsC-like"/>
    <property type="match status" value="2"/>
</dbReference>
<dbReference type="CDD" id="cd00082">
    <property type="entry name" value="HisKA"/>
    <property type="match status" value="1"/>
</dbReference>
<dbReference type="FunFam" id="3.30.565.10:FF:000010">
    <property type="entry name" value="Sensor histidine kinase RcsC"/>
    <property type="match status" value="1"/>
</dbReference>
<dbReference type="SMART" id="SM00388">
    <property type="entry name" value="HisKA"/>
    <property type="match status" value="1"/>
</dbReference>
<dbReference type="RefSeq" id="WP_084068174.1">
    <property type="nucleotide sequence ID" value="NZ_FWXY01000006.1"/>
</dbReference>
<feature type="domain" description="HPt" evidence="17">
    <location>
        <begin position="779"/>
        <end position="872"/>
    </location>
</feature>
<dbReference type="Pfam" id="PF00512">
    <property type="entry name" value="HisKA"/>
    <property type="match status" value="1"/>
</dbReference>
<dbReference type="InterPro" id="IPR005467">
    <property type="entry name" value="His_kinase_dom"/>
</dbReference>
<keyword evidence="13" id="KW-0175">Coiled coil</keyword>
<comment type="catalytic activity">
    <reaction evidence="1">
        <text>ATP + protein L-histidine = ADP + protein N-phospho-L-histidine.</text>
        <dbReference type="EC" id="2.7.13.3"/>
    </reaction>
</comment>
<evidence type="ECO:0000313" key="19">
    <source>
        <dbReference type="Proteomes" id="UP000192418"/>
    </source>
</evidence>
<dbReference type="Pfam" id="PF00072">
    <property type="entry name" value="Response_reg"/>
    <property type="match status" value="2"/>
</dbReference>
<dbReference type="STRING" id="1121400.SAMN02746065_106170"/>
<dbReference type="Gene3D" id="1.20.120.160">
    <property type="entry name" value="HPT domain"/>
    <property type="match status" value="1"/>
</dbReference>
<organism evidence="18 19">
    <name type="scientific">Desulfocicer vacuolatum DSM 3385</name>
    <dbReference type="NCBI Taxonomy" id="1121400"/>
    <lineage>
        <taxon>Bacteria</taxon>
        <taxon>Pseudomonadati</taxon>
        <taxon>Thermodesulfobacteriota</taxon>
        <taxon>Desulfobacteria</taxon>
        <taxon>Desulfobacterales</taxon>
        <taxon>Desulfobacteraceae</taxon>
        <taxon>Desulfocicer</taxon>
    </lineage>
</organism>
<dbReference type="InterPro" id="IPR008207">
    <property type="entry name" value="Sig_transdc_His_kin_Hpt_dom"/>
</dbReference>
<feature type="domain" description="Histidine kinase" evidence="15">
    <location>
        <begin position="239"/>
        <end position="460"/>
    </location>
</feature>
<dbReference type="Gene3D" id="1.10.287.130">
    <property type="match status" value="1"/>
</dbReference>
<dbReference type="InterPro" id="IPR011006">
    <property type="entry name" value="CheY-like_superfamily"/>
</dbReference>
<dbReference type="AlphaFoldDB" id="A0A1W2AZ30"/>
<dbReference type="GO" id="GO:0005886">
    <property type="term" value="C:plasma membrane"/>
    <property type="evidence" value="ECO:0007669"/>
    <property type="project" value="UniProtKB-SubCell"/>
</dbReference>
<evidence type="ECO:0000259" key="17">
    <source>
        <dbReference type="PROSITE" id="PS50894"/>
    </source>
</evidence>
<feature type="domain" description="Response regulatory" evidence="16">
    <location>
        <begin position="479"/>
        <end position="597"/>
    </location>
</feature>
<dbReference type="FunFam" id="1.10.287.130:FF:000002">
    <property type="entry name" value="Two-component osmosensing histidine kinase"/>
    <property type="match status" value="1"/>
</dbReference>
<dbReference type="GO" id="GO:0000155">
    <property type="term" value="F:phosphorelay sensor kinase activity"/>
    <property type="evidence" value="ECO:0007669"/>
    <property type="project" value="InterPro"/>
</dbReference>
<dbReference type="Proteomes" id="UP000192418">
    <property type="component" value="Unassembled WGS sequence"/>
</dbReference>
<feature type="modified residue" description="4-aspartylphosphate" evidence="12">
    <location>
        <position position="670"/>
    </location>
</feature>
<name>A0A1W2AZ30_9BACT</name>
<feature type="modified residue" description="Phosphohistidine" evidence="11">
    <location>
        <position position="818"/>
    </location>
</feature>
<sequence length="967" mass="107637">MEQHLHDGTAVPGEYHGKILKGNHSRALKTYISDTILRIQGFEQTPIPVIPYLSAWQEQENTMWYEFAGQDFCTLMQCSPDAMAETFRNSIVERRVYNYRETDKGQINTQTIDSSELPHWRKGLREEGKKTGKTEAVYKVKLPDGSIVWLKDQATVKSFDTDRIHISSGCLTPVTKEMEAEEELIRTRNKLEKNARALKLAKEIQDKNSKELSLAIEAVETARKEAEKANRAKSEFLAVISHEIRNPMNGILGTCDLIMTDELSPRQSEYLGIIKSAAISLLGLINDILDFSKIEAGKLAFMETPFTIREVIEDVSDLFLELVSKKRLELVLDIHPDVPDTVISDPMRLRQVLINLTSNALKFTEKGEIIIGVTPRQNNGSHADLEFHVTDTGIGIAPEHQENLFDSFTQVNDPEKQESGGTGLGLAISRQIVTMMNGSIWVESTPGKGSAFYFKAPFKCPSPSREPSLTVPKAFARYNALVVAGNSSSQQVLKRLLHAWGFKVSVAMSGDEALAMLTPKESGPPFELILMDMALDALEPAHGLAKLTQFSPRSLFIALINTGREKELRRAMDLGIKSSLTKPLKQALLLETVKQGLGFPTKALDAGTTTAPPGERFLNTRVLIVEDNIINLKIGAEMLRLAGVEVDTAQNGMEAVEKVQSTTYDALLIDIQMPLLDGIEASQVIRQKFSSHDLPIIAMSAHAKSIKWKACLAAGINDYILKPFNKKDLLAVLKKQLGYRHGIAPVIPPETTREKTDIPAMETLSPLNLREGIDRLGGDPRIFADILWDFCEEHAAFYITMKNYLKNNDFQGAATLAHSIKGASGNISAPRLFGAARDLEQACWDKKEDKIKQLLPRAKEAFLQVYDAARQFMTQISQDDDTTRGPSREQARTSNAPHTVLPQMEALLESLESFDPIASETLFKEIEPLVPAVEKEKMNLLAKHIQNYQFDDARTVLESLMGTLTYP</sequence>
<dbReference type="SMART" id="SM00448">
    <property type="entry name" value="REC"/>
    <property type="match status" value="2"/>
</dbReference>
<dbReference type="PROSITE" id="PS50110">
    <property type="entry name" value="RESPONSE_REGULATORY"/>
    <property type="match status" value="2"/>
</dbReference>
<dbReference type="InterPro" id="IPR004358">
    <property type="entry name" value="Sig_transdc_His_kin-like_C"/>
</dbReference>
<dbReference type="InterPro" id="IPR036641">
    <property type="entry name" value="HPT_dom_sf"/>
</dbReference>
<dbReference type="InterPro" id="IPR003661">
    <property type="entry name" value="HisK_dim/P_dom"/>
</dbReference>
<reference evidence="18 19" key="1">
    <citation type="submission" date="2017-04" db="EMBL/GenBank/DDBJ databases">
        <authorList>
            <person name="Afonso C.L."/>
            <person name="Miller P.J."/>
            <person name="Scott M.A."/>
            <person name="Spackman E."/>
            <person name="Goraichik I."/>
            <person name="Dimitrov K.M."/>
            <person name="Suarez D.L."/>
            <person name="Swayne D.E."/>
        </authorList>
    </citation>
    <scope>NUCLEOTIDE SEQUENCE [LARGE SCALE GENOMIC DNA]</scope>
    <source>
        <strain evidence="18 19">DSM 3385</strain>
    </source>
</reference>
<evidence type="ECO:0000256" key="5">
    <source>
        <dbReference type="ARBA" id="ARBA00022741"/>
    </source>
</evidence>
<keyword evidence="7" id="KW-0067">ATP-binding</keyword>
<dbReference type="CDD" id="cd00088">
    <property type="entry name" value="HPT"/>
    <property type="match status" value="1"/>
</dbReference>
<keyword evidence="19" id="KW-1185">Reference proteome</keyword>
<evidence type="ECO:0000256" key="10">
    <source>
        <dbReference type="ARBA" id="ARBA00068150"/>
    </source>
</evidence>
<evidence type="ECO:0000259" key="15">
    <source>
        <dbReference type="PROSITE" id="PS50109"/>
    </source>
</evidence>
<dbReference type="PROSITE" id="PS50894">
    <property type="entry name" value="HPT"/>
    <property type="match status" value="1"/>
</dbReference>
<keyword evidence="5" id="KW-0547">Nucleotide-binding</keyword>
<keyword evidence="8" id="KW-0902">Two-component regulatory system</keyword>
<evidence type="ECO:0000256" key="13">
    <source>
        <dbReference type="SAM" id="Coils"/>
    </source>
</evidence>
<protein>
    <recommendedName>
        <fullName evidence="10">Sensory/regulatory protein RpfC</fullName>
        <ecNumber evidence="2">2.7.13.3</ecNumber>
    </recommendedName>
</protein>
<evidence type="ECO:0000256" key="2">
    <source>
        <dbReference type="ARBA" id="ARBA00012438"/>
    </source>
</evidence>
<evidence type="ECO:0000256" key="8">
    <source>
        <dbReference type="ARBA" id="ARBA00023012"/>
    </source>
</evidence>
<dbReference type="SUPFAM" id="SSF47384">
    <property type="entry name" value="Homodimeric domain of signal transducing histidine kinase"/>
    <property type="match status" value="1"/>
</dbReference>
<dbReference type="InterPro" id="IPR036890">
    <property type="entry name" value="HATPase_C_sf"/>
</dbReference>
<dbReference type="SUPFAM" id="SSF52172">
    <property type="entry name" value="CheY-like"/>
    <property type="match status" value="2"/>
</dbReference>
<evidence type="ECO:0000256" key="7">
    <source>
        <dbReference type="ARBA" id="ARBA00022840"/>
    </source>
</evidence>
<dbReference type="GO" id="GO:0005524">
    <property type="term" value="F:ATP binding"/>
    <property type="evidence" value="ECO:0007669"/>
    <property type="project" value="UniProtKB-KW"/>
</dbReference>
<feature type="region of interest" description="Disordered" evidence="14">
    <location>
        <begin position="876"/>
        <end position="897"/>
    </location>
</feature>
<keyword evidence="6" id="KW-0418">Kinase</keyword>
<dbReference type="InterPro" id="IPR003594">
    <property type="entry name" value="HATPase_dom"/>
</dbReference>
<dbReference type="Gene3D" id="3.30.565.10">
    <property type="entry name" value="Histidine kinase-like ATPase, C-terminal domain"/>
    <property type="match status" value="1"/>
</dbReference>
<feature type="domain" description="Response regulatory" evidence="16">
    <location>
        <begin position="621"/>
        <end position="737"/>
    </location>
</feature>
<dbReference type="InterPro" id="IPR036097">
    <property type="entry name" value="HisK_dim/P_sf"/>
</dbReference>
<evidence type="ECO:0000313" key="18">
    <source>
        <dbReference type="EMBL" id="SMC65936.1"/>
    </source>
</evidence>
<evidence type="ECO:0000256" key="3">
    <source>
        <dbReference type="ARBA" id="ARBA00022553"/>
    </source>
</evidence>
<dbReference type="Gene3D" id="3.40.50.2300">
    <property type="match status" value="2"/>
</dbReference>
<evidence type="ECO:0000256" key="6">
    <source>
        <dbReference type="ARBA" id="ARBA00022777"/>
    </source>
</evidence>
<dbReference type="PROSITE" id="PS50109">
    <property type="entry name" value="HIS_KIN"/>
    <property type="match status" value="1"/>
</dbReference>
<evidence type="ECO:0000256" key="11">
    <source>
        <dbReference type="PROSITE-ProRule" id="PRU00110"/>
    </source>
</evidence>
<feature type="coiled-coil region" evidence="13">
    <location>
        <begin position="181"/>
        <end position="232"/>
    </location>
</feature>
<dbReference type="SUPFAM" id="SSF55874">
    <property type="entry name" value="ATPase domain of HSP90 chaperone/DNA topoisomerase II/histidine kinase"/>
    <property type="match status" value="1"/>
</dbReference>
<dbReference type="OrthoDB" id="9758705at2"/>
<evidence type="ECO:0000256" key="4">
    <source>
        <dbReference type="ARBA" id="ARBA00022679"/>
    </source>
</evidence>
<dbReference type="EMBL" id="FWXY01000006">
    <property type="protein sequence ID" value="SMC65936.1"/>
    <property type="molecule type" value="Genomic_DNA"/>
</dbReference>
<feature type="compositionally biased region" description="Basic and acidic residues" evidence="14">
    <location>
        <begin position="881"/>
        <end position="891"/>
    </location>
</feature>
<gene>
    <name evidence="18" type="ORF">SAMN02746065_106170</name>
</gene>
<keyword evidence="4" id="KW-0808">Transferase</keyword>
<evidence type="ECO:0000256" key="12">
    <source>
        <dbReference type="PROSITE-ProRule" id="PRU00169"/>
    </source>
</evidence>
<dbReference type="SMART" id="SM00387">
    <property type="entry name" value="HATPase_c"/>
    <property type="match status" value="1"/>
</dbReference>
<evidence type="ECO:0000256" key="14">
    <source>
        <dbReference type="SAM" id="MobiDB-lite"/>
    </source>
</evidence>
<dbReference type="Pfam" id="PF02518">
    <property type="entry name" value="HATPase_c"/>
    <property type="match status" value="1"/>
</dbReference>
<dbReference type="EC" id="2.7.13.3" evidence="2"/>
<dbReference type="PANTHER" id="PTHR45339:SF5">
    <property type="entry name" value="HISTIDINE KINASE"/>
    <property type="match status" value="1"/>
</dbReference>
<dbReference type="SUPFAM" id="SSF47226">
    <property type="entry name" value="Histidine-containing phosphotransfer domain, HPT domain"/>
    <property type="match status" value="1"/>
</dbReference>
<comment type="subunit">
    <text evidence="9">At low DSF concentrations, interacts with RpfF.</text>
</comment>
<evidence type="ECO:0000259" key="16">
    <source>
        <dbReference type="PROSITE" id="PS50110"/>
    </source>
</evidence>
<evidence type="ECO:0000256" key="9">
    <source>
        <dbReference type="ARBA" id="ARBA00064003"/>
    </source>
</evidence>
<proteinExistence type="predicted"/>
<evidence type="ECO:0000256" key="1">
    <source>
        <dbReference type="ARBA" id="ARBA00000085"/>
    </source>
</evidence>
<keyword evidence="3 12" id="KW-0597">Phosphoprotein</keyword>
<dbReference type="PANTHER" id="PTHR45339">
    <property type="entry name" value="HYBRID SIGNAL TRANSDUCTION HISTIDINE KINASE J"/>
    <property type="match status" value="1"/>
</dbReference>
<feature type="modified residue" description="4-aspartylphosphate" evidence="12">
    <location>
        <position position="532"/>
    </location>
</feature>
<dbReference type="PRINTS" id="PR00344">
    <property type="entry name" value="BCTRLSENSOR"/>
</dbReference>
<dbReference type="CDD" id="cd16922">
    <property type="entry name" value="HATPase_EvgS-ArcB-TorS-like"/>
    <property type="match status" value="1"/>
</dbReference>